<dbReference type="OrthoDB" id="347381at2759"/>
<keyword evidence="6" id="KW-0217">Developmental protein</keyword>
<keyword evidence="12" id="KW-0472">Membrane</keyword>
<evidence type="ECO:0000256" key="11">
    <source>
        <dbReference type="ARBA" id="ARBA00022989"/>
    </source>
</evidence>
<keyword evidence="7" id="KW-1003">Cell membrane</keyword>
<evidence type="ECO:0000256" key="5">
    <source>
        <dbReference type="ARBA" id="ARBA00022427"/>
    </source>
</evidence>
<keyword evidence="11" id="KW-1133">Transmembrane helix</keyword>
<keyword evidence="9" id="KW-0130">Cell adhesion</keyword>
<dbReference type="GO" id="GO:0030552">
    <property type="term" value="F:cAMP binding"/>
    <property type="evidence" value="ECO:0007669"/>
    <property type="project" value="TreeGrafter"/>
</dbReference>
<dbReference type="GO" id="GO:0016328">
    <property type="term" value="C:lateral plasma membrane"/>
    <property type="evidence" value="ECO:0007669"/>
    <property type="project" value="UniProtKB-SubCell"/>
</dbReference>
<dbReference type="InParanoid" id="A0A1E7FLJ4"/>
<protein>
    <recommendedName>
        <fullName evidence="14">Cyclic nucleotide-binding domain-containing protein</fullName>
    </recommendedName>
</protein>
<feature type="domain" description="Cyclic nucleotide-binding" evidence="14">
    <location>
        <begin position="200"/>
        <end position="295"/>
    </location>
</feature>
<dbReference type="PROSITE" id="PS50042">
    <property type="entry name" value="CNMP_BINDING_3"/>
    <property type="match status" value="1"/>
</dbReference>
<dbReference type="InterPro" id="IPR000595">
    <property type="entry name" value="cNMP-bd_dom"/>
</dbReference>
<keyword evidence="16" id="KW-1185">Reference proteome</keyword>
<evidence type="ECO:0000256" key="9">
    <source>
        <dbReference type="ARBA" id="ARBA00022889"/>
    </source>
</evidence>
<gene>
    <name evidence="15" type="ORF">FRACYDRAFT_236961</name>
</gene>
<evidence type="ECO:0000256" key="8">
    <source>
        <dbReference type="ARBA" id="ARBA00022692"/>
    </source>
</evidence>
<dbReference type="PANTHER" id="PTHR12101">
    <property type="entry name" value="POPEYE DOMAIN CONTAINING PROTEIN"/>
    <property type="match status" value="1"/>
</dbReference>
<evidence type="ECO:0000313" key="15">
    <source>
        <dbReference type="EMBL" id="OEU18683.1"/>
    </source>
</evidence>
<evidence type="ECO:0000256" key="2">
    <source>
        <dbReference type="ARBA" id="ARBA00004141"/>
    </source>
</evidence>
<dbReference type="Pfam" id="PF04831">
    <property type="entry name" value="POPDC1-3"/>
    <property type="match status" value="1"/>
</dbReference>
<comment type="similarity">
    <text evidence="4">Belongs to the popeye family.</text>
</comment>
<dbReference type="InterPro" id="IPR018490">
    <property type="entry name" value="cNMP-bd_dom_sf"/>
</dbReference>
<dbReference type="InterPro" id="IPR055272">
    <property type="entry name" value="POPDC1-3_dom"/>
</dbReference>
<reference evidence="15 16" key="1">
    <citation type="submission" date="2016-09" db="EMBL/GenBank/DDBJ databases">
        <title>Extensive genetic diversity and differential bi-allelic expression allows diatom success in the polar Southern Ocean.</title>
        <authorList>
            <consortium name="DOE Joint Genome Institute"/>
            <person name="Mock T."/>
            <person name="Otillar R.P."/>
            <person name="Strauss J."/>
            <person name="Dupont C."/>
            <person name="Frickenhaus S."/>
            <person name="Maumus F."/>
            <person name="Mcmullan M."/>
            <person name="Sanges R."/>
            <person name="Schmutz J."/>
            <person name="Toseland A."/>
            <person name="Valas R."/>
            <person name="Veluchamy A."/>
            <person name="Ward B.J."/>
            <person name="Allen A."/>
            <person name="Barry K."/>
            <person name="Falciatore A."/>
            <person name="Ferrante M."/>
            <person name="Fortunato A.E."/>
            <person name="Gloeckner G."/>
            <person name="Gruber A."/>
            <person name="Hipkin R."/>
            <person name="Janech M."/>
            <person name="Kroth P."/>
            <person name="Leese F."/>
            <person name="Lindquist E."/>
            <person name="Lyon B.R."/>
            <person name="Martin J."/>
            <person name="Mayer C."/>
            <person name="Parker M."/>
            <person name="Quesneville H."/>
            <person name="Raymond J."/>
            <person name="Uhlig C."/>
            <person name="Valentin K.U."/>
            <person name="Worden A.Z."/>
            <person name="Armbrust E.V."/>
            <person name="Bowler C."/>
            <person name="Green B."/>
            <person name="Moulton V."/>
            <person name="Van Oosterhout C."/>
            <person name="Grigoriev I."/>
        </authorList>
    </citation>
    <scope>NUCLEOTIDE SEQUENCE [LARGE SCALE GENOMIC DNA]</scope>
    <source>
        <strain evidence="15 16">CCMP1102</strain>
    </source>
</reference>
<dbReference type="GO" id="GO:0007155">
    <property type="term" value="P:cell adhesion"/>
    <property type="evidence" value="ECO:0007669"/>
    <property type="project" value="UniProtKB-KW"/>
</dbReference>
<keyword evidence="5" id="KW-0796">Tight junction</keyword>
<dbReference type="InterPro" id="IPR006916">
    <property type="entry name" value="POPDC1-3"/>
</dbReference>
<evidence type="ECO:0000259" key="14">
    <source>
        <dbReference type="PROSITE" id="PS50042"/>
    </source>
</evidence>
<evidence type="ECO:0000256" key="4">
    <source>
        <dbReference type="ARBA" id="ARBA00007146"/>
    </source>
</evidence>
<keyword evidence="10" id="KW-0965">Cell junction</keyword>
<accession>A0A1E7FLJ4</accession>
<dbReference type="Proteomes" id="UP000095751">
    <property type="component" value="Unassembled WGS sequence"/>
</dbReference>
<keyword evidence="13" id="KW-0325">Glycoprotein</keyword>
<dbReference type="KEGG" id="fcy:FRACYDRAFT_236961"/>
<evidence type="ECO:0000313" key="16">
    <source>
        <dbReference type="Proteomes" id="UP000095751"/>
    </source>
</evidence>
<evidence type="ECO:0000256" key="3">
    <source>
        <dbReference type="ARBA" id="ARBA00004435"/>
    </source>
</evidence>
<comment type="subcellular location">
    <subcellularLocation>
        <location evidence="3">Cell junction</location>
        <location evidence="3">Tight junction</location>
    </subcellularLocation>
    <subcellularLocation>
        <location evidence="1">Lateral cell membrane</location>
    </subcellularLocation>
    <subcellularLocation>
        <location evidence="2">Membrane</location>
        <topology evidence="2">Multi-pass membrane protein</topology>
    </subcellularLocation>
</comment>
<dbReference type="Gene3D" id="2.60.120.10">
    <property type="entry name" value="Jelly Rolls"/>
    <property type="match status" value="1"/>
</dbReference>
<dbReference type="PANTHER" id="PTHR12101:SF17">
    <property type="entry name" value="BLOOD VESSEL EPICARDIAL SUBSTANCE"/>
    <property type="match status" value="1"/>
</dbReference>
<evidence type="ECO:0000256" key="1">
    <source>
        <dbReference type="ARBA" id="ARBA00004124"/>
    </source>
</evidence>
<dbReference type="AlphaFoldDB" id="A0A1E7FLJ4"/>
<dbReference type="SUPFAM" id="SSF51206">
    <property type="entry name" value="cAMP-binding domain-like"/>
    <property type="match status" value="1"/>
</dbReference>
<evidence type="ECO:0000256" key="12">
    <source>
        <dbReference type="ARBA" id="ARBA00023136"/>
    </source>
</evidence>
<dbReference type="EMBL" id="KV784356">
    <property type="protein sequence ID" value="OEU18683.1"/>
    <property type="molecule type" value="Genomic_DNA"/>
</dbReference>
<dbReference type="InterPro" id="IPR014710">
    <property type="entry name" value="RmlC-like_jellyroll"/>
</dbReference>
<sequence>MTKPKNTILNRFLKTGYHRKFPRAVEEVLRIKSLPKSKNLYSGKRPPTYLKGVGHDGNFYRLKIPPHQRRRLPDIPKLPQSVQQKAPKPLKPLPPSLSSHRLLKWLQGNIPILVLNFGSMCTLLAFTRSDIIELRSLSVTGNICFIIFTLRQKIIVWPNIFWSSLFASVNSYKIYEIFEERNASVSMTKEEEKIFVDFFMPHGVTPKQFERIHKSAEFFKLKKGDLLIKKGDRPTKVYLIVDGSTDALVLGRRLTAASTNLDTKGDQKEGGDSGAWAGEMAFLKQFWEKEQKSIIPHNEEDTVAIKDEEGDNNNDKITMSIDSKVTTKSPSPARRPTGLLASRFEIYLYSIIAAEDCTIMSWSHEEMEELMKSSTDLRSALTRAMSSALVGKVVNLTISRAHNTKVPWSVWLKDWNGSSVEVADTDDFANLRLAEDKD</sequence>
<name>A0A1E7FLJ4_9STRA</name>
<organism evidence="15 16">
    <name type="scientific">Fragilariopsis cylindrus CCMP1102</name>
    <dbReference type="NCBI Taxonomy" id="635003"/>
    <lineage>
        <taxon>Eukaryota</taxon>
        <taxon>Sar</taxon>
        <taxon>Stramenopiles</taxon>
        <taxon>Ochrophyta</taxon>
        <taxon>Bacillariophyta</taxon>
        <taxon>Bacillariophyceae</taxon>
        <taxon>Bacillariophycidae</taxon>
        <taxon>Bacillariales</taxon>
        <taxon>Bacillariaceae</taxon>
        <taxon>Fragilariopsis</taxon>
    </lineage>
</organism>
<evidence type="ECO:0000256" key="10">
    <source>
        <dbReference type="ARBA" id="ARBA00022949"/>
    </source>
</evidence>
<evidence type="ECO:0000256" key="13">
    <source>
        <dbReference type="ARBA" id="ARBA00023180"/>
    </source>
</evidence>
<evidence type="ECO:0000256" key="6">
    <source>
        <dbReference type="ARBA" id="ARBA00022473"/>
    </source>
</evidence>
<proteinExistence type="inferred from homology"/>
<dbReference type="GO" id="GO:0005923">
    <property type="term" value="C:bicellular tight junction"/>
    <property type="evidence" value="ECO:0007669"/>
    <property type="project" value="UniProtKB-SubCell"/>
</dbReference>
<evidence type="ECO:0000256" key="7">
    <source>
        <dbReference type="ARBA" id="ARBA00022475"/>
    </source>
</evidence>
<keyword evidence="8" id="KW-0812">Transmembrane</keyword>